<evidence type="ECO:0000256" key="3">
    <source>
        <dbReference type="SAM" id="MobiDB-lite"/>
    </source>
</evidence>
<dbReference type="InterPro" id="IPR029058">
    <property type="entry name" value="AB_hydrolase_fold"/>
</dbReference>
<name>A0A064CNG6_9MYCO</name>
<feature type="domain" description="Xaa-Pro dipeptidyl-peptidase C-terminal" evidence="4">
    <location>
        <begin position="508"/>
        <end position="697"/>
    </location>
</feature>
<dbReference type="GO" id="GO:0008239">
    <property type="term" value="F:dipeptidyl-peptidase activity"/>
    <property type="evidence" value="ECO:0007669"/>
    <property type="project" value="InterPro"/>
</dbReference>
<keyword evidence="2" id="KW-0378">Hydrolase</keyword>
<feature type="region of interest" description="Disordered" evidence="3">
    <location>
        <begin position="89"/>
        <end position="111"/>
    </location>
</feature>
<evidence type="ECO:0000256" key="1">
    <source>
        <dbReference type="ARBA" id="ARBA00008645"/>
    </source>
</evidence>
<sequence>MGAGAFVGRIGGLAVALGIGVAIAAGAGQAAAAPAGSSDSSSASTSGPRSSAQHSGLAKSARTVRADSGTTATKTTSLATVRSVITPRATATATATGTATRTVTDDPTAPVDSPVTLALAAASRREVQATAQPQSTVAAATTTVPAADVPAIPTEVVAIPQIAPLAFLQHIPVLGPVVFTPIVAFIHQIPVFGDVLHPLFGYPVQPGASPNAAQPRDVKVVSFDGTQIYVHFMPASGLQEGTQAPTIFYGPGLGMPGQTSIDGSVVDGVLTNALGMPSILALRKAGYNVVTWDPRGEYSSGGQLQIDSPDYEARDVSAIISWVATQPEVKLDGQPSDLDPRMGMVGASYGGGIQLVTAATDHRVDAIVPTIAWNSLTSSLYKAQSFKSGWGTLLSAVLVLTLARTNPAILPATIYGDLTGHLTPADVALLAQRGPGLPTDLLNQITAPTLLIQGTVDTLFTLQEANANALALIGNNVDTKVIWFCGGHGLCTNDLFNTGGVLVQQRTLEWLDHYVKQDASVQTGPQFEWVDQRGQHLSSASYDLAPSDPVLVSSTKTRTLPLVPFLGAGGLFGVVPIGSSPAIDALNYTTPAVATTTYVVGAPHLSFTYSGAGSGDHLYAQLVDNSTGQVLGNQVTPISVTLDGTERIASVDLEMVAQTLKPGQKVTLQVFGSSASYRAVGALGSVTVSNLELSLPTVDPSTITVNAA</sequence>
<evidence type="ECO:0000313" key="6">
    <source>
        <dbReference type="Proteomes" id="UP000022835"/>
    </source>
</evidence>
<organism evidence="5 6">
    <name type="scientific">Mycolicibacterium aromaticivorans JS19b1 = JCM 16368</name>
    <dbReference type="NCBI Taxonomy" id="1440774"/>
    <lineage>
        <taxon>Bacteria</taxon>
        <taxon>Bacillati</taxon>
        <taxon>Actinomycetota</taxon>
        <taxon>Actinomycetes</taxon>
        <taxon>Mycobacteriales</taxon>
        <taxon>Mycobacteriaceae</taxon>
        <taxon>Mycolicibacterium</taxon>
    </lineage>
</organism>
<comment type="similarity">
    <text evidence="1">Belongs to the AB hydrolase superfamily.</text>
</comment>
<feature type="region of interest" description="Disordered" evidence="3">
    <location>
        <begin position="32"/>
        <end position="75"/>
    </location>
</feature>
<comment type="caution">
    <text evidence="5">The sequence shown here is derived from an EMBL/GenBank/DDBJ whole genome shotgun (WGS) entry which is preliminary data.</text>
</comment>
<dbReference type="SUPFAM" id="SSF49785">
    <property type="entry name" value="Galactose-binding domain-like"/>
    <property type="match status" value="1"/>
</dbReference>
<dbReference type="GO" id="GO:0052689">
    <property type="term" value="F:carboxylic ester hydrolase activity"/>
    <property type="evidence" value="ECO:0007669"/>
    <property type="project" value="UniProtKB-ARBA"/>
</dbReference>
<dbReference type="RefSeq" id="WP_036342948.1">
    <property type="nucleotide sequence ID" value="NZ_JALN02000001.1"/>
</dbReference>
<dbReference type="InterPro" id="IPR013736">
    <property type="entry name" value="Xaa-Pro_dipept_C"/>
</dbReference>
<dbReference type="InterPro" id="IPR008979">
    <property type="entry name" value="Galactose-bd-like_sf"/>
</dbReference>
<dbReference type="Pfam" id="PF02129">
    <property type="entry name" value="Peptidase_S15"/>
    <property type="match status" value="1"/>
</dbReference>
<protein>
    <submittedName>
        <fullName evidence="5">X-Pro dipeptidyl-peptidase</fullName>
    </submittedName>
</protein>
<dbReference type="InterPro" id="IPR050261">
    <property type="entry name" value="FrsA_esterase"/>
</dbReference>
<dbReference type="Proteomes" id="UP000022835">
    <property type="component" value="Unassembled WGS sequence"/>
</dbReference>
<accession>A0A064CNG6</accession>
<reference evidence="5" key="1">
    <citation type="submission" date="2014-05" db="EMBL/GenBank/DDBJ databases">
        <title>Genome sequence of Mycobacterium aromaticivorans strain JS19b1T (= DSM 45407T).</title>
        <authorList>
            <person name="Kwak Y."/>
            <person name="Park G.-S."/>
            <person name="Li Q.X."/>
            <person name="Lee S.-E."/>
            <person name="Shin J.-H."/>
        </authorList>
    </citation>
    <scope>NUCLEOTIDE SEQUENCE [LARGE SCALE GENOMIC DNA]</scope>
    <source>
        <strain evidence="5">JS19b1</strain>
    </source>
</reference>
<dbReference type="AlphaFoldDB" id="A0A064CNG6"/>
<keyword evidence="6" id="KW-1185">Reference proteome</keyword>
<dbReference type="InterPro" id="IPR000383">
    <property type="entry name" value="Xaa-Pro-like_dom"/>
</dbReference>
<dbReference type="SUPFAM" id="SSF53474">
    <property type="entry name" value="alpha/beta-Hydrolases"/>
    <property type="match status" value="1"/>
</dbReference>
<gene>
    <name evidence="5" type="ORF">Y900_015580</name>
</gene>
<dbReference type="PANTHER" id="PTHR22946:SF9">
    <property type="entry name" value="POLYKETIDE TRANSFERASE AF380"/>
    <property type="match status" value="1"/>
</dbReference>
<dbReference type="SMART" id="SM00939">
    <property type="entry name" value="PepX_C"/>
    <property type="match status" value="1"/>
</dbReference>
<feature type="compositionally biased region" description="Low complexity" evidence="3">
    <location>
        <begin position="32"/>
        <end position="53"/>
    </location>
</feature>
<evidence type="ECO:0000313" key="5">
    <source>
        <dbReference type="EMBL" id="KDF00323.1"/>
    </source>
</evidence>
<evidence type="ECO:0000256" key="2">
    <source>
        <dbReference type="ARBA" id="ARBA00022801"/>
    </source>
</evidence>
<dbReference type="PANTHER" id="PTHR22946">
    <property type="entry name" value="DIENELACTONE HYDROLASE DOMAIN-CONTAINING PROTEIN-RELATED"/>
    <property type="match status" value="1"/>
</dbReference>
<dbReference type="Gene3D" id="3.40.50.1820">
    <property type="entry name" value="alpha/beta hydrolase"/>
    <property type="match status" value="2"/>
</dbReference>
<dbReference type="eggNOG" id="COG1506">
    <property type="taxonomic scope" value="Bacteria"/>
</dbReference>
<dbReference type="OrthoDB" id="9804819at2"/>
<evidence type="ECO:0000259" key="4">
    <source>
        <dbReference type="SMART" id="SM00939"/>
    </source>
</evidence>
<proteinExistence type="inferred from homology"/>
<dbReference type="EMBL" id="JALN02000001">
    <property type="protein sequence ID" value="KDF00323.1"/>
    <property type="molecule type" value="Genomic_DNA"/>
</dbReference>
<dbReference type="STRING" id="1440774.Y900_015580"/>